<protein>
    <submittedName>
        <fullName evidence="1">Uncharacterized protein</fullName>
    </submittedName>
</protein>
<name>A0A0F9P0M9_9ZZZZ</name>
<organism evidence="1">
    <name type="scientific">marine sediment metagenome</name>
    <dbReference type="NCBI Taxonomy" id="412755"/>
    <lineage>
        <taxon>unclassified sequences</taxon>
        <taxon>metagenomes</taxon>
        <taxon>ecological metagenomes</taxon>
    </lineage>
</organism>
<comment type="caution">
    <text evidence="1">The sequence shown here is derived from an EMBL/GenBank/DDBJ whole genome shotgun (WGS) entry which is preliminary data.</text>
</comment>
<sequence length="65" mass="7192">MECTVVDFEGYKKRRQAQDGATVETTVPCGTCSELLWITEIESEKFLICVGCTVMLPLGTPNEGY</sequence>
<accession>A0A0F9P0M9</accession>
<reference evidence="1" key="1">
    <citation type="journal article" date="2015" name="Nature">
        <title>Complex archaea that bridge the gap between prokaryotes and eukaryotes.</title>
        <authorList>
            <person name="Spang A."/>
            <person name="Saw J.H."/>
            <person name="Jorgensen S.L."/>
            <person name="Zaremba-Niedzwiedzka K."/>
            <person name="Martijn J."/>
            <person name="Lind A.E."/>
            <person name="van Eijk R."/>
            <person name="Schleper C."/>
            <person name="Guy L."/>
            <person name="Ettema T.J."/>
        </authorList>
    </citation>
    <scope>NUCLEOTIDE SEQUENCE</scope>
</reference>
<proteinExistence type="predicted"/>
<gene>
    <name evidence="1" type="ORF">LCGC14_1196170</name>
</gene>
<dbReference type="AlphaFoldDB" id="A0A0F9P0M9"/>
<dbReference type="EMBL" id="LAZR01006112">
    <property type="protein sequence ID" value="KKM94645.1"/>
    <property type="molecule type" value="Genomic_DNA"/>
</dbReference>
<evidence type="ECO:0000313" key="1">
    <source>
        <dbReference type="EMBL" id="KKM94645.1"/>
    </source>
</evidence>